<dbReference type="Gene3D" id="4.10.240.10">
    <property type="entry name" value="Zn(2)-C6 fungal-type DNA-binding domain"/>
    <property type="match status" value="1"/>
</dbReference>
<feature type="compositionally biased region" description="Pro residues" evidence="8">
    <location>
        <begin position="248"/>
        <end position="271"/>
    </location>
</feature>
<evidence type="ECO:0000259" key="9">
    <source>
        <dbReference type="PROSITE" id="PS50048"/>
    </source>
</evidence>
<dbReference type="PROSITE" id="PS50048">
    <property type="entry name" value="ZN2_CY6_FUNGAL_2"/>
    <property type="match status" value="1"/>
</dbReference>
<reference evidence="10 11" key="1">
    <citation type="journal article" date="2016" name="Proc. Natl. Acad. Sci. U.S.A.">
        <title>Comparative genomics of biotechnologically important yeasts.</title>
        <authorList>
            <person name="Riley R."/>
            <person name="Haridas S."/>
            <person name="Wolfe K.H."/>
            <person name="Lopes M.R."/>
            <person name="Hittinger C.T."/>
            <person name="Goeker M."/>
            <person name="Salamov A.A."/>
            <person name="Wisecaver J.H."/>
            <person name="Long T.M."/>
            <person name="Calvey C.H."/>
            <person name="Aerts A.L."/>
            <person name="Barry K.W."/>
            <person name="Choi C."/>
            <person name="Clum A."/>
            <person name="Coughlan A.Y."/>
            <person name="Deshpande S."/>
            <person name="Douglass A.P."/>
            <person name="Hanson S.J."/>
            <person name="Klenk H.-P."/>
            <person name="LaButti K.M."/>
            <person name="Lapidus A."/>
            <person name="Lindquist E.A."/>
            <person name="Lipzen A.M."/>
            <person name="Meier-Kolthoff J.P."/>
            <person name="Ohm R.A."/>
            <person name="Otillar R.P."/>
            <person name="Pangilinan J.L."/>
            <person name="Peng Y."/>
            <person name="Rokas A."/>
            <person name="Rosa C.A."/>
            <person name="Scheuner C."/>
            <person name="Sibirny A.A."/>
            <person name="Slot J.C."/>
            <person name="Stielow J.B."/>
            <person name="Sun H."/>
            <person name="Kurtzman C.P."/>
            <person name="Blackwell M."/>
            <person name="Grigoriev I.V."/>
            <person name="Jeffries T.W."/>
        </authorList>
    </citation>
    <scope>NUCLEOTIDE SEQUENCE [LARGE SCALE GENOMIC DNA]</scope>
    <source>
        <strain evidence="11">ATCC 18201 / CBS 1600 / BCRC 20928 / JCM 3617 / NBRC 0987 / NRRL Y-1542</strain>
    </source>
</reference>
<evidence type="ECO:0000256" key="4">
    <source>
        <dbReference type="ARBA" id="ARBA00023015"/>
    </source>
</evidence>
<dbReference type="GO" id="GO:0008270">
    <property type="term" value="F:zinc ion binding"/>
    <property type="evidence" value="ECO:0007669"/>
    <property type="project" value="InterPro"/>
</dbReference>
<dbReference type="SMART" id="SM00906">
    <property type="entry name" value="Fungal_trans"/>
    <property type="match status" value="1"/>
</dbReference>
<keyword evidence="6" id="KW-0804">Transcription</keyword>
<dbReference type="PANTHER" id="PTHR47782:SF7">
    <property type="entry name" value="PROTEIN STB5"/>
    <property type="match status" value="1"/>
</dbReference>
<feature type="compositionally biased region" description="Polar residues" evidence="8">
    <location>
        <begin position="1"/>
        <end position="19"/>
    </location>
</feature>
<dbReference type="GO" id="GO:0000981">
    <property type="term" value="F:DNA-binding transcription factor activity, RNA polymerase II-specific"/>
    <property type="evidence" value="ECO:0007669"/>
    <property type="project" value="InterPro"/>
</dbReference>
<evidence type="ECO:0000313" key="10">
    <source>
        <dbReference type="EMBL" id="ODV76319.1"/>
    </source>
</evidence>
<dbReference type="SMART" id="SM00066">
    <property type="entry name" value="GAL4"/>
    <property type="match status" value="1"/>
</dbReference>
<protein>
    <recommendedName>
        <fullName evidence="9">Zn(2)-C6 fungal-type domain-containing protein</fullName>
    </recommendedName>
</protein>
<dbReference type="Pfam" id="PF00172">
    <property type="entry name" value="Zn_clus"/>
    <property type="match status" value="1"/>
</dbReference>
<evidence type="ECO:0000256" key="5">
    <source>
        <dbReference type="ARBA" id="ARBA00023125"/>
    </source>
</evidence>
<evidence type="ECO:0000256" key="2">
    <source>
        <dbReference type="ARBA" id="ARBA00022723"/>
    </source>
</evidence>
<feature type="region of interest" description="Disordered" evidence="8">
    <location>
        <begin position="165"/>
        <end position="189"/>
    </location>
</feature>
<name>A0A1E4S9X9_CYBJN</name>
<keyword evidence="11" id="KW-1185">Reference proteome</keyword>
<evidence type="ECO:0000256" key="1">
    <source>
        <dbReference type="ARBA" id="ARBA00004123"/>
    </source>
</evidence>
<proteinExistence type="predicted"/>
<feature type="compositionally biased region" description="Low complexity" evidence="8">
    <location>
        <begin position="33"/>
        <end position="44"/>
    </location>
</feature>
<dbReference type="GO" id="GO:0006351">
    <property type="term" value="P:DNA-templated transcription"/>
    <property type="evidence" value="ECO:0007669"/>
    <property type="project" value="InterPro"/>
</dbReference>
<evidence type="ECO:0000313" key="11">
    <source>
        <dbReference type="Proteomes" id="UP000094389"/>
    </source>
</evidence>
<gene>
    <name evidence="10" type="ORF">CYBJADRAFT_165623</name>
</gene>
<evidence type="ECO:0000256" key="3">
    <source>
        <dbReference type="ARBA" id="ARBA00022833"/>
    </source>
</evidence>
<feature type="compositionally biased region" description="Polar residues" evidence="8">
    <location>
        <begin position="296"/>
        <end position="320"/>
    </location>
</feature>
<dbReference type="Pfam" id="PF04082">
    <property type="entry name" value="Fungal_trans"/>
    <property type="match status" value="1"/>
</dbReference>
<keyword evidence="7" id="KW-0539">Nucleus</keyword>
<dbReference type="PANTHER" id="PTHR47782">
    <property type="entry name" value="ZN(II)2CYS6 TRANSCRIPTION FACTOR (EUROFUNG)-RELATED"/>
    <property type="match status" value="1"/>
</dbReference>
<dbReference type="CDD" id="cd12148">
    <property type="entry name" value="fungal_TF_MHR"/>
    <property type="match status" value="1"/>
</dbReference>
<dbReference type="GeneID" id="30988515"/>
<feature type="region of interest" description="Disordered" evidence="8">
    <location>
        <begin position="1"/>
        <end position="56"/>
    </location>
</feature>
<dbReference type="OMA" id="TSWEIMG"/>
<dbReference type="InterPro" id="IPR007219">
    <property type="entry name" value="XnlR_reg_dom"/>
</dbReference>
<comment type="subcellular location">
    <subcellularLocation>
        <location evidence="1">Nucleus</location>
    </subcellularLocation>
</comment>
<feature type="region of interest" description="Disordered" evidence="8">
    <location>
        <begin position="242"/>
        <end position="320"/>
    </location>
</feature>
<keyword evidence="4" id="KW-0805">Transcription regulation</keyword>
<dbReference type="Proteomes" id="UP000094389">
    <property type="component" value="Unassembled WGS sequence"/>
</dbReference>
<dbReference type="AlphaFoldDB" id="A0A1E4S9X9"/>
<dbReference type="InterPro" id="IPR036864">
    <property type="entry name" value="Zn2-C6_fun-type_DNA-bd_sf"/>
</dbReference>
<evidence type="ECO:0000256" key="6">
    <source>
        <dbReference type="ARBA" id="ARBA00023163"/>
    </source>
</evidence>
<dbReference type="SUPFAM" id="SSF57701">
    <property type="entry name" value="Zn2/Cys6 DNA-binding domain"/>
    <property type="match status" value="1"/>
</dbReference>
<feature type="compositionally biased region" description="Polar residues" evidence="8">
    <location>
        <begin position="45"/>
        <end position="56"/>
    </location>
</feature>
<dbReference type="GO" id="GO:0043565">
    <property type="term" value="F:sequence-specific DNA binding"/>
    <property type="evidence" value="ECO:0007669"/>
    <property type="project" value="TreeGrafter"/>
</dbReference>
<dbReference type="GO" id="GO:0045944">
    <property type="term" value="P:positive regulation of transcription by RNA polymerase II"/>
    <property type="evidence" value="ECO:0007669"/>
    <property type="project" value="TreeGrafter"/>
</dbReference>
<dbReference type="CDD" id="cd00067">
    <property type="entry name" value="GAL4"/>
    <property type="match status" value="1"/>
</dbReference>
<dbReference type="GO" id="GO:0005634">
    <property type="term" value="C:nucleus"/>
    <property type="evidence" value="ECO:0007669"/>
    <property type="project" value="UniProtKB-SubCell"/>
</dbReference>
<dbReference type="RefSeq" id="XP_020073358.1">
    <property type="nucleotide sequence ID" value="XM_020214119.1"/>
</dbReference>
<organism evidence="10 11">
    <name type="scientific">Cyberlindnera jadinii (strain ATCC 18201 / CBS 1600 / BCRC 20928 / JCM 3617 / NBRC 0987 / NRRL Y-1542)</name>
    <name type="common">Torula yeast</name>
    <name type="synonym">Candida utilis</name>
    <dbReference type="NCBI Taxonomy" id="983966"/>
    <lineage>
        <taxon>Eukaryota</taxon>
        <taxon>Fungi</taxon>
        <taxon>Dikarya</taxon>
        <taxon>Ascomycota</taxon>
        <taxon>Saccharomycotina</taxon>
        <taxon>Saccharomycetes</taxon>
        <taxon>Phaffomycetales</taxon>
        <taxon>Phaffomycetaceae</taxon>
        <taxon>Cyberlindnera</taxon>
    </lineage>
</organism>
<dbReference type="STRING" id="983966.A0A1E4S9X9"/>
<dbReference type="InterPro" id="IPR052202">
    <property type="entry name" value="Yeast_MetPath_Reg"/>
</dbReference>
<evidence type="ECO:0000256" key="8">
    <source>
        <dbReference type="SAM" id="MobiDB-lite"/>
    </source>
</evidence>
<feature type="compositionally biased region" description="Low complexity" evidence="8">
    <location>
        <begin position="272"/>
        <end position="295"/>
    </location>
</feature>
<feature type="domain" description="Zn(2)-C6 fungal-type" evidence="9">
    <location>
        <begin position="64"/>
        <end position="94"/>
    </location>
</feature>
<dbReference type="InterPro" id="IPR001138">
    <property type="entry name" value="Zn2Cys6_DnaBD"/>
</dbReference>
<sequence>MPHQMDSTQVLTSHSTSLSFPMMPNGNPRGVVSPSSSPETASSSYTGVSQGSNQGFNGERHSYSCKRCRRLKKKCSRTKPECHNCAKAGESCEYVPRAPRRKKSEILKSLAANAEHEAATAAAAAARAQSQAQVQQQTAIGLPALVTNDEKLQRNGIYRYDQGFDSQRQQQLQQQKQQSQPPLGQNLPQHSALPFIARESTLPLPQPLPGQYADSQSQRLFKLGAKPSLPPIRSLTGYQPAFFQQAPTPHPPQLSQVPPPQQQKQPQPQPQAQPQHQQESQQYQQQAFQQHAQAQVTSQAPYRSPPQASQPHARSEKSISPMTPNELHQAYLSKVINIATDSQARDFSLSQRYASVNLSAEVLDKSLKTFFEVFARNYPCFDNSKFKQRHSPLSEKFHKAMSEDDSDGFELIMAILLGYTSLTLNGDIAPDVELSDTIRLKVQSTIENIKQFETLDSVYKILLFGLLALLDKDPQVSWYLDGVLTRLALSLGLDNSLQESSGESEWRNRLFWSIYTYDRTVAGALGRPFALDDDNVDVAFPEAQISDDKESVELTTALVKLRAIEGRIIKHVHCVNACKVYKTEEEKLNVIKTLRMEIESWYNTTSLLAYSDKKLISNPAATAWYYSAYYHLLLLLYKPSFLMSDLNKDTLQLLGKTAGQYITYLYNLHAAFPLPMTWPMISKLVSHCSTMVYCICSSAVDFSEIKMELKLCTEILSHYTTAAPITTELINLFNRIATAICESQTNVDDPLKEPEQCRTFLSGIGIEYLGIVKRFSSGANYDKPLLNAIESIVKS</sequence>
<keyword evidence="3" id="KW-0862">Zinc</keyword>
<accession>A0A1E4S9X9</accession>
<dbReference type="OrthoDB" id="189997at2759"/>
<keyword evidence="2" id="KW-0479">Metal-binding</keyword>
<keyword evidence="5" id="KW-0238">DNA-binding</keyword>
<dbReference type="PROSITE" id="PS00463">
    <property type="entry name" value="ZN2_CY6_FUNGAL_1"/>
    <property type="match status" value="1"/>
</dbReference>
<feature type="compositionally biased region" description="Low complexity" evidence="8">
    <location>
        <begin position="165"/>
        <end position="185"/>
    </location>
</feature>
<evidence type="ECO:0000256" key="7">
    <source>
        <dbReference type="ARBA" id="ARBA00023242"/>
    </source>
</evidence>
<dbReference type="EMBL" id="KV453925">
    <property type="protein sequence ID" value="ODV76319.1"/>
    <property type="molecule type" value="Genomic_DNA"/>
</dbReference>